<keyword evidence="2" id="KW-0813">Transport</keyword>
<dbReference type="Pfam" id="PF03600">
    <property type="entry name" value="CitMHS"/>
    <property type="match status" value="1"/>
</dbReference>
<gene>
    <name evidence="14" type="primary">nhaD</name>
    <name evidence="14" type="ORF">NP590_12295</name>
</gene>
<feature type="domain" description="Citrate transporter-like" evidence="13">
    <location>
        <begin position="48"/>
        <end position="207"/>
    </location>
</feature>
<name>A0ABT1THE9_9GAMM</name>
<keyword evidence="4 11" id="KW-0812">Transmembrane</keyword>
<feature type="chain" id="PRO_5045326865" evidence="12">
    <location>
        <begin position="22"/>
        <end position="213"/>
    </location>
</feature>
<dbReference type="PANTHER" id="PTHR43269:SF2">
    <property type="entry name" value="SODIUM_PROTON ANTIPORTER 1-RELATED"/>
    <property type="match status" value="1"/>
</dbReference>
<evidence type="ECO:0000256" key="11">
    <source>
        <dbReference type="SAM" id="Phobius"/>
    </source>
</evidence>
<dbReference type="InterPro" id="IPR045016">
    <property type="entry name" value="NhaD-like"/>
</dbReference>
<evidence type="ECO:0000256" key="8">
    <source>
        <dbReference type="ARBA" id="ARBA00023136"/>
    </source>
</evidence>
<feature type="transmembrane region" description="Helical" evidence="11">
    <location>
        <begin position="140"/>
        <end position="172"/>
    </location>
</feature>
<evidence type="ECO:0000256" key="5">
    <source>
        <dbReference type="ARBA" id="ARBA00022989"/>
    </source>
</evidence>
<evidence type="ECO:0000256" key="2">
    <source>
        <dbReference type="ARBA" id="ARBA00022448"/>
    </source>
</evidence>
<keyword evidence="12" id="KW-0732">Signal</keyword>
<dbReference type="InterPro" id="IPR004680">
    <property type="entry name" value="Cit_transptr-like_dom"/>
</dbReference>
<evidence type="ECO:0000256" key="3">
    <source>
        <dbReference type="ARBA" id="ARBA00022449"/>
    </source>
</evidence>
<evidence type="ECO:0000313" key="14">
    <source>
        <dbReference type="EMBL" id="MCQ8104887.1"/>
    </source>
</evidence>
<dbReference type="Proteomes" id="UP001524499">
    <property type="component" value="Unassembled WGS sequence"/>
</dbReference>
<feature type="transmembrane region" description="Helical" evidence="11">
    <location>
        <begin position="103"/>
        <end position="119"/>
    </location>
</feature>
<feature type="signal peptide" evidence="12">
    <location>
        <begin position="1"/>
        <end position="21"/>
    </location>
</feature>
<evidence type="ECO:0000256" key="10">
    <source>
        <dbReference type="ARBA" id="ARBA00025753"/>
    </source>
</evidence>
<comment type="similarity">
    <text evidence="10">Belongs to the NhaD Na(+)/H(+) (TC 2.A.62) antiporter family.</text>
</comment>
<comment type="caution">
    <text evidence="14">The sequence shown here is derived from an EMBL/GenBank/DDBJ whole genome shotgun (WGS) entry which is preliminary data.</text>
</comment>
<reference evidence="14 15" key="1">
    <citation type="submission" date="2022-07" db="EMBL/GenBank/DDBJ databases">
        <title>Methylomonas rivi sp. nov., Methylomonas rosea sp. nov., Methylomonas aureus sp. nov. and Methylomonas subterranea sp. nov., four novel methanotrophs isolated from a freshwater creek and the deep terrestrial subsurface.</title>
        <authorList>
            <person name="Abin C."/>
            <person name="Sankaranarayanan K."/>
            <person name="Garner C."/>
            <person name="Sindelar R."/>
            <person name="Kotary K."/>
            <person name="Garner R."/>
            <person name="Barclay S."/>
            <person name="Lawson P."/>
            <person name="Krumholz L."/>
        </authorList>
    </citation>
    <scope>NUCLEOTIDE SEQUENCE [LARGE SCALE GENOMIC DNA]</scope>
    <source>
        <strain evidence="14 15">SURF-2</strain>
    </source>
</reference>
<proteinExistence type="inferred from homology"/>
<evidence type="ECO:0000256" key="1">
    <source>
        <dbReference type="ARBA" id="ARBA00004141"/>
    </source>
</evidence>
<evidence type="ECO:0000256" key="7">
    <source>
        <dbReference type="ARBA" id="ARBA00023065"/>
    </source>
</evidence>
<comment type="subcellular location">
    <subcellularLocation>
        <location evidence="1">Membrane</location>
        <topology evidence="1">Multi-pass membrane protein</topology>
    </subcellularLocation>
</comment>
<dbReference type="NCBIfam" id="NF038006">
    <property type="entry name" value="NhaD_1"/>
    <property type="match status" value="1"/>
</dbReference>
<feature type="transmembrane region" description="Helical" evidence="11">
    <location>
        <begin position="37"/>
        <end position="53"/>
    </location>
</feature>
<keyword evidence="15" id="KW-1185">Reference proteome</keyword>
<organism evidence="14 15">
    <name type="scientific">Methylomonas subterranea</name>
    <dbReference type="NCBI Taxonomy" id="2952225"/>
    <lineage>
        <taxon>Bacteria</taxon>
        <taxon>Pseudomonadati</taxon>
        <taxon>Pseudomonadota</taxon>
        <taxon>Gammaproteobacteria</taxon>
        <taxon>Methylococcales</taxon>
        <taxon>Methylococcaceae</taxon>
        <taxon>Methylomonas</taxon>
    </lineage>
</organism>
<keyword evidence="6" id="KW-0915">Sodium</keyword>
<evidence type="ECO:0000313" key="15">
    <source>
        <dbReference type="Proteomes" id="UP001524499"/>
    </source>
</evidence>
<feature type="transmembrane region" description="Helical" evidence="11">
    <location>
        <begin position="178"/>
        <end position="200"/>
    </location>
</feature>
<evidence type="ECO:0000256" key="6">
    <source>
        <dbReference type="ARBA" id="ARBA00023053"/>
    </source>
</evidence>
<protein>
    <submittedName>
        <fullName evidence="14">Sodium:proton antiporter NhaD</fullName>
    </submittedName>
</protein>
<keyword evidence="8 11" id="KW-0472">Membrane</keyword>
<dbReference type="RefSeq" id="WP_256602711.1">
    <property type="nucleotide sequence ID" value="NZ_JANIBJ010000021.1"/>
</dbReference>
<evidence type="ECO:0000259" key="13">
    <source>
        <dbReference type="Pfam" id="PF03600"/>
    </source>
</evidence>
<evidence type="ECO:0000256" key="4">
    <source>
        <dbReference type="ARBA" id="ARBA00022692"/>
    </source>
</evidence>
<evidence type="ECO:0000256" key="12">
    <source>
        <dbReference type="SAM" id="SignalP"/>
    </source>
</evidence>
<keyword evidence="7" id="KW-0406">Ion transport</keyword>
<accession>A0ABT1THE9</accession>
<keyword evidence="5 11" id="KW-1133">Transmembrane helix</keyword>
<feature type="transmembrane region" description="Helical" evidence="11">
    <location>
        <begin position="65"/>
        <end position="83"/>
    </location>
</feature>
<sequence>MLNIPVILCAIACLLPLPVLAAAGEHAYLNLTQQTVGYLALLVFLAAYVLVILEEKLALRKSKPVLLAAGIIWAMIGFAYAARGVTDTTAAILKDNFLEYSELFFFLLVAMTYINAMIERDVFQSLHYWLVSKGLSYRRMFWLIGILTFFISSVADNLTSALVMCTVAMTLGDQQPRFVTPACVAIVVAANAGGAFSPFGDISTLMVWQKGVI</sequence>
<keyword evidence="9" id="KW-0739">Sodium transport</keyword>
<evidence type="ECO:0000256" key="9">
    <source>
        <dbReference type="ARBA" id="ARBA00023201"/>
    </source>
</evidence>
<dbReference type="EMBL" id="JANIBJ010000021">
    <property type="protein sequence ID" value="MCQ8104887.1"/>
    <property type="molecule type" value="Genomic_DNA"/>
</dbReference>
<dbReference type="PANTHER" id="PTHR43269">
    <property type="entry name" value="SODIUM/PROTON ANTIPORTER 1-RELATED"/>
    <property type="match status" value="1"/>
</dbReference>
<keyword evidence="3" id="KW-0050">Antiport</keyword>